<dbReference type="PANTHER" id="PTHR45784:SF3">
    <property type="entry name" value="C-TYPE LECTIN DOMAIN FAMILY 4 MEMBER K-LIKE-RELATED"/>
    <property type="match status" value="1"/>
</dbReference>
<dbReference type="AlphaFoldDB" id="A0A8C2JBS3"/>
<dbReference type="InterPro" id="IPR016186">
    <property type="entry name" value="C-type_lectin-like/link_sf"/>
</dbReference>
<evidence type="ECO:0000256" key="1">
    <source>
        <dbReference type="ARBA" id="ARBA00023157"/>
    </source>
</evidence>
<dbReference type="Pfam" id="PF00059">
    <property type="entry name" value="Lectin_C"/>
    <property type="match status" value="3"/>
</dbReference>
<accession>A0A8C2JBS3</accession>
<dbReference type="Ensembl" id="ENSCCRT00020101814.1">
    <property type="protein sequence ID" value="ENSCCRP00020093164.1"/>
    <property type="gene ID" value="ENSCCRG00020042667.1"/>
</dbReference>
<feature type="domain" description="C-type lectin" evidence="2">
    <location>
        <begin position="333"/>
        <end position="453"/>
    </location>
</feature>
<organism evidence="3 4">
    <name type="scientific">Cyprinus carpio</name>
    <name type="common">Common carp</name>
    <dbReference type="NCBI Taxonomy" id="7962"/>
    <lineage>
        <taxon>Eukaryota</taxon>
        <taxon>Metazoa</taxon>
        <taxon>Chordata</taxon>
        <taxon>Craniata</taxon>
        <taxon>Vertebrata</taxon>
        <taxon>Euteleostomi</taxon>
        <taxon>Actinopterygii</taxon>
        <taxon>Neopterygii</taxon>
        <taxon>Teleostei</taxon>
        <taxon>Ostariophysi</taxon>
        <taxon>Cypriniformes</taxon>
        <taxon>Cyprinidae</taxon>
        <taxon>Cyprininae</taxon>
        <taxon>Cyprinus</taxon>
    </lineage>
</organism>
<feature type="domain" description="C-type lectin" evidence="2">
    <location>
        <begin position="229"/>
        <end position="334"/>
    </location>
</feature>
<dbReference type="SUPFAM" id="SSF56436">
    <property type="entry name" value="C-type lectin-like"/>
    <property type="match status" value="3"/>
</dbReference>
<dbReference type="CDD" id="cd00037">
    <property type="entry name" value="CLECT"/>
    <property type="match status" value="1"/>
</dbReference>
<reference evidence="3" key="1">
    <citation type="submission" date="2025-08" db="UniProtKB">
        <authorList>
            <consortium name="Ensembl"/>
        </authorList>
    </citation>
    <scope>IDENTIFICATION</scope>
</reference>
<proteinExistence type="predicted"/>
<evidence type="ECO:0000313" key="3">
    <source>
        <dbReference type="Ensembl" id="ENSCCRP00020093164.1"/>
    </source>
</evidence>
<dbReference type="Gene3D" id="3.10.100.10">
    <property type="entry name" value="Mannose-Binding Protein A, subunit A"/>
    <property type="match status" value="3"/>
</dbReference>
<dbReference type="PROSITE" id="PS50041">
    <property type="entry name" value="C_TYPE_LECTIN_2"/>
    <property type="match status" value="3"/>
</dbReference>
<evidence type="ECO:0000313" key="4">
    <source>
        <dbReference type="Proteomes" id="UP000694701"/>
    </source>
</evidence>
<protein>
    <recommendedName>
        <fullName evidence="2">C-type lectin domain-containing protein</fullName>
    </recommendedName>
</protein>
<dbReference type="Proteomes" id="UP000694701">
    <property type="component" value="Unplaced"/>
</dbReference>
<dbReference type="InterPro" id="IPR018378">
    <property type="entry name" value="C-type_lectin_CS"/>
</dbReference>
<keyword evidence="1" id="KW-1015">Disulfide bond</keyword>
<sequence length="455" mass="52716">MNCSCLYIVKTLYDCIEHYTVCKLIFMYRIFRTISRTFSQSLAGPATYSQVRLTYVFFLVMTYFWTGATYSPKNTVVYFILCDSVINGRDALSITMTSLHVLLLLCAFPLSNAEGRLREFKLINGEFSITHAVNECRTSYTDLATVYDQQDNIKLRTLLSNVTGNPSGWIGAQTGNCSKKWSNGDEVTYKKDFYMECEETCCAAMKSDGNWESLKCTETKHFMCYKQDVGRASYVLIPEQKTWFEAQLYCRENHTDLVSISNEEENQQVQNEGKKSINPFWTGLLQDKVEWSDGGQSAYRNYTERSGEGDYMRMLQDGGWKRSKDDVNLHILCYKSFIHVSPGKMSWEEALDYCNRNFFGLLRIESEDDQIETERELKRQNILESVWVGLRQSRLFGFWIWSNGLSVGNWTNWKEGSPPEHQVSQHCGALEKVKGQYKWCDKDCRSKFRVLCEGE</sequence>
<dbReference type="SMART" id="SM00034">
    <property type="entry name" value="CLECT"/>
    <property type="match status" value="3"/>
</dbReference>
<dbReference type="PROSITE" id="PS00615">
    <property type="entry name" value="C_TYPE_LECTIN_1"/>
    <property type="match status" value="2"/>
</dbReference>
<feature type="domain" description="C-type lectin" evidence="2">
    <location>
        <begin position="120"/>
        <end position="225"/>
    </location>
</feature>
<dbReference type="PANTHER" id="PTHR45784">
    <property type="entry name" value="C-TYPE LECTIN DOMAIN FAMILY 20 MEMBER A-RELATED"/>
    <property type="match status" value="1"/>
</dbReference>
<dbReference type="InterPro" id="IPR016187">
    <property type="entry name" value="CTDL_fold"/>
</dbReference>
<evidence type="ECO:0000259" key="2">
    <source>
        <dbReference type="PROSITE" id="PS50041"/>
    </source>
</evidence>
<dbReference type="InterPro" id="IPR001304">
    <property type="entry name" value="C-type_lectin-like"/>
</dbReference>
<name>A0A8C2JBS3_CYPCA</name>